<gene>
    <name evidence="1" type="ORF">BWY04_00474</name>
</gene>
<dbReference type="Proteomes" id="UP000485621">
    <property type="component" value="Unassembled WGS sequence"/>
</dbReference>
<protein>
    <recommendedName>
        <fullName evidence="2">Glycosyl transferase family 2</fullName>
    </recommendedName>
</protein>
<dbReference type="AlphaFoldDB" id="A0A1V5ZPG7"/>
<evidence type="ECO:0000313" key="1">
    <source>
        <dbReference type="EMBL" id="OQB41988.1"/>
    </source>
</evidence>
<name>A0A1V5ZPG7_9BACT</name>
<reference evidence="1" key="1">
    <citation type="submission" date="2017-02" db="EMBL/GenBank/DDBJ databases">
        <title>Delving into the versatile metabolic prowess of the omnipresent phylum Bacteroidetes.</title>
        <authorList>
            <person name="Nobu M.K."/>
            <person name="Mei R."/>
            <person name="Narihiro T."/>
            <person name="Kuroda K."/>
            <person name="Liu W.-T."/>
        </authorList>
    </citation>
    <scope>NUCLEOTIDE SEQUENCE</scope>
    <source>
        <strain evidence="1">ADurb.Bin160</strain>
    </source>
</reference>
<accession>A0A1V5ZPG7</accession>
<dbReference type="SUPFAM" id="SSF53448">
    <property type="entry name" value="Nucleotide-diphospho-sugar transferases"/>
    <property type="match status" value="1"/>
</dbReference>
<organism evidence="1">
    <name type="scientific">candidate division CPR1 bacterium ADurb.Bin160</name>
    <dbReference type="NCBI Taxonomy" id="1852826"/>
    <lineage>
        <taxon>Bacteria</taxon>
        <taxon>candidate division CPR1</taxon>
    </lineage>
</organism>
<dbReference type="Gene3D" id="3.90.550.10">
    <property type="entry name" value="Spore Coat Polysaccharide Biosynthesis Protein SpsA, Chain A"/>
    <property type="match status" value="1"/>
</dbReference>
<evidence type="ECO:0008006" key="2">
    <source>
        <dbReference type="Google" id="ProtNLM"/>
    </source>
</evidence>
<proteinExistence type="predicted"/>
<sequence length="276" mass="32127">MYKIAICVRNRLEMTKKCIEGIVRHSKLPHQIYIYDNLTNFREKEHFEFAYNLYKHGIITQYTFNTKESTFNAFSKVVALNQFGHLHQADPNKKSCEFILFIDNDMIVTPDFDVILQKAWAEVRKYMLKNIKIISQVPGGIIKRNPLKVKIAGFSCESGKAGGSGFWCVQSNFYDEVGFLPESKFVGINKRHDSSYWNLLNSSSRGQDYTLGLKHKFCIHCGKYSGSVCNVLTENKNKLNKEKMIFFDEQEKNIGNLSFEEFYKKIITDEKLMNDW</sequence>
<dbReference type="InterPro" id="IPR029044">
    <property type="entry name" value="Nucleotide-diphossugar_trans"/>
</dbReference>
<comment type="caution">
    <text evidence="1">The sequence shown here is derived from an EMBL/GenBank/DDBJ whole genome shotgun (WGS) entry which is preliminary data.</text>
</comment>
<dbReference type="EMBL" id="MWDB01000007">
    <property type="protein sequence ID" value="OQB41988.1"/>
    <property type="molecule type" value="Genomic_DNA"/>
</dbReference>